<organism evidence="2 3">
    <name type="scientific">Bacteroides stercorirosoris</name>
    <dbReference type="NCBI Taxonomy" id="871324"/>
    <lineage>
        <taxon>Bacteria</taxon>
        <taxon>Pseudomonadati</taxon>
        <taxon>Bacteroidota</taxon>
        <taxon>Bacteroidia</taxon>
        <taxon>Bacteroidales</taxon>
        <taxon>Bacteroidaceae</taxon>
        <taxon>Bacteroides</taxon>
    </lineage>
</organism>
<dbReference type="Proteomes" id="UP000286075">
    <property type="component" value="Unassembled WGS sequence"/>
</dbReference>
<proteinExistence type="predicted"/>
<reference evidence="2 3" key="1">
    <citation type="submission" date="2018-08" db="EMBL/GenBank/DDBJ databases">
        <title>A genome reference for cultivated species of the human gut microbiota.</title>
        <authorList>
            <person name="Zou Y."/>
            <person name="Xue W."/>
            <person name="Luo G."/>
        </authorList>
    </citation>
    <scope>NUCLEOTIDE SEQUENCE [LARGE SCALE GENOMIC DNA]</scope>
    <source>
        <strain evidence="2 3">OF03-9BH</strain>
    </source>
</reference>
<dbReference type="AlphaFoldDB" id="A0A413H153"/>
<dbReference type="Gene3D" id="3.90.245.10">
    <property type="entry name" value="Ribonucleoside hydrolase-like"/>
    <property type="match status" value="1"/>
</dbReference>
<dbReference type="SUPFAM" id="SSF53590">
    <property type="entry name" value="Nucleoside hydrolase"/>
    <property type="match status" value="1"/>
</dbReference>
<dbReference type="GO" id="GO:0016799">
    <property type="term" value="F:hydrolase activity, hydrolyzing N-glycosyl compounds"/>
    <property type="evidence" value="ECO:0007669"/>
    <property type="project" value="InterPro"/>
</dbReference>
<dbReference type="EMBL" id="QSCF01000031">
    <property type="protein sequence ID" value="RGX77157.1"/>
    <property type="molecule type" value="Genomic_DNA"/>
</dbReference>
<evidence type="ECO:0000259" key="1">
    <source>
        <dbReference type="Pfam" id="PF07632"/>
    </source>
</evidence>
<gene>
    <name evidence="2" type="ORF">DXA68_16880</name>
</gene>
<feature type="domain" description="Cellulose-binding Sde182 nucleoside hydrolase-like" evidence="1">
    <location>
        <begin position="29"/>
        <end position="271"/>
    </location>
</feature>
<evidence type="ECO:0000313" key="2">
    <source>
        <dbReference type="EMBL" id="RGX77157.1"/>
    </source>
</evidence>
<protein>
    <submittedName>
        <fullName evidence="2">DUF1593 domain-containing protein</fullName>
    </submittedName>
</protein>
<dbReference type="OrthoDB" id="253051at2"/>
<sequence>MMERLILLVLLIFGSIGAKVQATDLVKPRVLISTDIGGTDPDDNQSMAHLLMYTDCFDLEGLVSSPSYGSGNREEILRMIDLYEKDLPKLSKHIKGLMSPAELRAITKQGRKGAAPYRGFLTPTEGSRWIVECARRQDERPLWISVWGGLEDVAQALHDAPDIADKIRVHWIGGPNKKWSTNSYAYIVENFPNLWMIENNASYRGFITQNKVKDKYNAGYYDAYIKGAGHLGADFINYYKGIPKMGDTPALLYVMNGNPDDPEGESWGGSFEPTVRSSRPVFHRLTTAADTVPIYSIIEFHVKGPDRSDISADSVCFTLTIGKQKWDGFHLGGGDYAVRHSTYYLGTLPYTITSDIPGFPALEGAITIENLWPGRESVTDYKVGPNWYTDKSDPALFWRNLQGAETVYKWRQAVMEDWGKRLQYLKD</sequence>
<comment type="caution">
    <text evidence="2">The sequence shown here is derived from an EMBL/GenBank/DDBJ whole genome shotgun (WGS) entry which is preliminary data.</text>
</comment>
<evidence type="ECO:0000313" key="3">
    <source>
        <dbReference type="Proteomes" id="UP000286075"/>
    </source>
</evidence>
<dbReference type="Pfam" id="PF07632">
    <property type="entry name" value="Sde182_NH-like"/>
    <property type="match status" value="1"/>
</dbReference>
<accession>A0A413H153</accession>
<dbReference type="InterPro" id="IPR011483">
    <property type="entry name" value="Sde182_NH-like"/>
</dbReference>
<dbReference type="InterPro" id="IPR036452">
    <property type="entry name" value="Ribo_hydro-like"/>
</dbReference>
<name>A0A413H153_9BACE</name>